<dbReference type="Proteomes" id="UP000283429">
    <property type="component" value="Unassembled WGS sequence"/>
</dbReference>
<reference evidence="3 4" key="1">
    <citation type="submission" date="2018-08" db="EMBL/GenBank/DDBJ databases">
        <title>A genome reference for cultivated species of the human gut microbiota.</title>
        <authorList>
            <person name="Zou Y."/>
            <person name="Xue W."/>
            <person name="Luo G."/>
        </authorList>
    </citation>
    <scope>NUCLEOTIDE SEQUENCE [LARGE SCALE GENOMIC DNA]</scope>
    <source>
        <strain evidence="1 4">AF18-14</strain>
        <strain evidence="2 3">AM30-40</strain>
    </source>
</reference>
<protein>
    <submittedName>
        <fullName evidence="2">DUF2971 domain-containing protein</fullName>
    </submittedName>
</protein>
<gene>
    <name evidence="2" type="ORF">DW783_18685</name>
    <name evidence="1" type="ORF">DWX04_02955</name>
</gene>
<evidence type="ECO:0000313" key="1">
    <source>
        <dbReference type="EMBL" id="RGT97205.1"/>
    </source>
</evidence>
<dbReference type="Pfam" id="PF11185">
    <property type="entry name" value="DUF2971"/>
    <property type="match status" value="1"/>
</dbReference>
<name>A0A414GVX7_PHOVU</name>
<dbReference type="RefSeq" id="WP_117852022.1">
    <property type="nucleotide sequence ID" value="NZ_JAKKWV010000001.1"/>
</dbReference>
<dbReference type="Proteomes" id="UP000283833">
    <property type="component" value="Unassembled WGS sequence"/>
</dbReference>
<dbReference type="AlphaFoldDB" id="A0A414GVX7"/>
<sequence>MKTCYHHTSFDTLKKIITNNGLTFRASRYSNYENKEYTWIKDKAYKVVKEICQEQAQPFDNDLMEFNPYIICFCEEGFSKYMWSNYADKNQGIQIEVNSDILLKYSLQNQNPDAFVKCAYLSEKERENNEHIKSAITKIYNTYQVSSNLQDDLLICASCIKQDIYRSEKEYRYMIPHYNQISISRIKNNEVVFSEEYEDEQDIQSLHGKKYYYINFPKEALVSINLGFDANKDRLETIRQHLINNDYNIGNISIKQIEEKLLK</sequence>
<evidence type="ECO:0000313" key="3">
    <source>
        <dbReference type="Proteomes" id="UP000283429"/>
    </source>
</evidence>
<comment type="caution">
    <text evidence="2">The sequence shown here is derived from an EMBL/GenBank/DDBJ whole genome shotgun (WGS) entry which is preliminary data.</text>
</comment>
<organism evidence="2 3">
    <name type="scientific">Phocaeicola vulgatus</name>
    <name type="common">Bacteroides vulgatus</name>
    <dbReference type="NCBI Taxonomy" id="821"/>
    <lineage>
        <taxon>Bacteria</taxon>
        <taxon>Pseudomonadati</taxon>
        <taxon>Bacteroidota</taxon>
        <taxon>Bacteroidia</taxon>
        <taxon>Bacteroidales</taxon>
        <taxon>Bacteroidaceae</taxon>
        <taxon>Phocaeicola</taxon>
    </lineage>
</organism>
<evidence type="ECO:0000313" key="2">
    <source>
        <dbReference type="EMBL" id="RHD73721.1"/>
    </source>
</evidence>
<dbReference type="InterPro" id="IPR021352">
    <property type="entry name" value="DUF2971"/>
</dbReference>
<accession>A0A414GVX7</accession>
<evidence type="ECO:0000313" key="4">
    <source>
        <dbReference type="Proteomes" id="UP000283833"/>
    </source>
</evidence>
<proteinExistence type="predicted"/>
<dbReference type="EMBL" id="QSJM01000072">
    <property type="protein sequence ID" value="RHD73721.1"/>
    <property type="molecule type" value="Genomic_DNA"/>
</dbReference>
<dbReference type="EMBL" id="QRXI01000003">
    <property type="protein sequence ID" value="RGT97205.1"/>
    <property type="molecule type" value="Genomic_DNA"/>
</dbReference>